<protein>
    <submittedName>
        <fullName evidence="1">Uncharacterized protein</fullName>
    </submittedName>
</protein>
<organism evidence="1 2">
    <name type="scientific">Nostoc piscinale CENA21</name>
    <dbReference type="NCBI Taxonomy" id="224013"/>
    <lineage>
        <taxon>Bacteria</taxon>
        <taxon>Bacillati</taxon>
        <taxon>Cyanobacteriota</taxon>
        <taxon>Cyanophyceae</taxon>
        <taxon>Nostocales</taxon>
        <taxon>Nostocaceae</taxon>
        <taxon>Nostoc</taxon>
    </lineage>
</organism>
<dbReference type="KEGG" id="npz:ACX27_09115"/>
<evidence type="ECO:0000313" key="1">
    <source>
        <dbReference type="EMBL" id="ALF52973.1"/>
    </source>
</evidence>
<reference evidence="1 2" key="2">
    <citation type="journal article" date="2016" name="Genome Announc.">
        <title>Draft Genome Sequence of the N2-Fixing Cyanobacterium Nostoc piscinale CENA21, Isolated from the Brazilian Amazon Floodplain.</title>
        <authorList>
            <person name="Leao T."/>
            <person name="Guimaraes P.I."/>
            <person name="de Melo A.G."/>
            <person name="Ramos R.T."/>
            <person name="Leao P.N."/>
            <person name="Silva A."/>
            <person name="Fiore M.F."/>
            <person name="Schneider M.P."/>
        </authorList>
    </citation>
    <scope>NUCLEOTIDE SEQUENCE [LARGE SCALE GENOMIC DNA]</scope>
    <source>
        <strain evidence="1 2">CENA21</strain>
    </source>
</reference>
<reference evidence="2" key="1">
    <citation type="submission" date="2015-07" db="EMBL/GenBank/DDBJ databases">
        <title>Genome Of Nitrogen-Fixing Cyanobacterium Nostoc piscinale CENA21 From Solimoes/Amazon River Floodplain Sediments And Comparative Genomics To Uncover Biosynthetic Natural Products Potential.</title>
        <authorList>
            <person name="Leao T.F."/>
            <person name="Leao P.N."/>
            <person name="Guimaraes P.I."/>
            <person name="de Melo A.G.C."/>
            <person name="Ramos R.T.J."/>
            <person name="Silva A."/>
            <person name="Fiore M.F."/>
            <person name="Schneider M.P.C."/>
        </authorList>
    </citation>
    <scope>NUCLEOTIDE SEQUENCE [LARGE SCALE GENOMIC DNA]</scope>
    <source>
        <strain evidence="2">CENA21</strain>
    </source>
</reference>
<gene>
    <name evidence="1" type="ORF">ACX27_09115</name>
</gene>
<dbReference type="OrthoDB" id="489479at2"/>
<name>A0A0M3V4Z1_9NOSO</name>
<accession>A0A0M3V4Z1</accession>
<keyword evidence="2" id="KW-1185">Reference proteome</keyword>
<sequence>MEASSLSPEFYEMQAALAANELDFELHLSACEAEAKSVINGSFEPMPQAETQPQQSTNSVYNLNEILDAFS</sequence>
<proteinExistence type="predicted"/>
<dbReference type="RefSeq" id="WP_062291203.1">
    <property type="nucleotide sequence ID" value="NZ_CP012036.1"/>
</dbReference>
<dbReference type="AlphaFoldDB" id="A0A0M3V4Z1"/>
<dbReference type="STRING" id="224013.ACX27_09115"/>
<dbReference type="EMBL" id="CP012036">
    <property type="protein sequence ID" value="ALF52973.1"/>
    <property type="molecule type" value="Genomic_DNA"/>
</dbReference>
<dbReference type="Proteomes" id="UP000062645">
    <property type="component" value="Chromosome"/>
</dbReference>
<evidence type="ECO:0000313" key="2">
    <source>
        <dbReference type="Proteomes" id="UP000062645"/>
    </source>
</evidence>